<comment type="similarity">
    <text evidence="4">Belongs to the metallo-beta-lactamase superfamily. Type III sulfatase family.</text>
</comment>
<protein>
    <submittedName>
        <fullName evidence="6">Alkyl/aryl-sulfatase</fullName>
    </submittedName>
</protein>
<proteinExistence type="inferred from homology"/>
<comment type="caution">
    <text evidence="6">The sequence shown here is derived from an EMBL/GenBank/DDBJ whole genome shotgun (WGS) entry which is preliminary data.</text>
</comment>
<evidence type="ECO:0000313" key="6">
    <source>
        <dbReference type="EMBL" id="MEY8037997.1"/>
    </source>
</evidence>
<keyword evidence="3" id="KW-0862">Zinc</keyword>
<dbReference type="InterPro" id="IPR029229">
    <property type="entry name" value="Alkyl_sulf_C"/>
</dbReference>
<dbReference type="SUPFAM" id="SSF55718">
    <property type="entry name" value="SCP-like"/>
    <property type="match status" value="1"/>
</dbReference>
<dbReference type="EMBL" id="JBGEHV010000001">
    <property type="protein sequence ID" value="MEY8037997.1"/>
    <property type="molecule type" value="Genomic_DNA"/>
</dbReference>
<keyword evidence="1" id="KW-0479">Metal-binding</keyword>
<feature type="domain" description="Metallo-beta-lactamase" evidence="5">
    <location>
        <begin position="75"/>
        <end position="292"/>
    </location>
</feature>
<dbReference type="RefSeq" id="WP_345366272.1">
    <property type="nucleotide sequence ID" value="NZ_BAABII010000016.1"/>
</dbReference>
<evidence type="ECO:0000256" key="3">
    <source>
        <dbReference type="ARBA" id="ARBA00022833"/>
    </source>
</evidence>
<organism evidence="6 7">
    <name type="scientific">Saccharopolyspora cebuensis</name>
    <dbReference type="NCBI Taxonomy" id="418759"/>
    <lineage>
        <taxon>Bacteria</taxon>
        <taxon>Bacillati</taxon>
        <taxon>Actinomycetota</taxon>
        <taxon>Actinomycetes</taxon>
        <taxon>Pseudonocardiales</taxon>
        <taxon>Pseudonocardiaceae</taxon>
        <taxon>Saccharopolyspora</taxon>
    </lineage>
</organism>
<dbReference type="Pfam" id="PF00753">
    <property type="entry name" value="Lactamase_B"/>
    <property type="match status" value="1"/>
</dbReference>
<dbReference type="PANTHER" id="PTHR43223:SF1">
    <property type="entry name" value="ALKYL_ARYL-SULFATASE BDS1"/>
    <property type="match status" value="1"/>
</dbReference>
<reference evidence="6 7" key="1">
    <citation type="submission" date="2024-08" db="EMBL/GenBank/DDBJ databases">
        <title>Genome mining of Saccharopolyspora cebuensis PGLac3 from Nigerian medicinal plant.</title>
        <authorList>
            <person name="Ezeobiora C.E."/>
            <person name="Igbokwe N.H."/>
            <person name="Amin D.H."/>
            <person name="Mendie U.E."/>
        </authorList>
    </citation>
    <scope>NUCLEOTIDE SEQUENCE [LARGE SCALE GENOMIC DNA]</scope>
    <source>
        <strain evidence="6 7">PGLac3</strain>
    </source>
</reference>
<dbReference type="Proteomes" id="UP001564626">
    <property type="component" value="Unassembled WGS sequence"/>
</dbReference>
<dbReference type="PANTHER" id="PTHR43223">
    <property type="entry name" value="ALKYL/ARYL-SULFATASE"/>
    <property type="match status" value="1"/>
</dbReference>
<dbReference type="Pfam" id="PF14863">
    <property type="entry name" value="Alkyl_sulf_dimr"/>
    <property type="match status" value="1"/>
</dbReference>
<dbReference type="InterPro" id="IPR036527">
    <property type="entry name" value="SCP2_sterol-bd_dom_sf"/>
</dbReference>
<name>A0ABV4CA64_9PSEU</name>
<evidence type="ECO:0000256" key="4">
    <source>
        <dbReference type="ARBA" id="ARBA00033751"/>
    </source>
</evidence>
<dbReference type="InterPro" id="IPR052195">
    <property type="entry name" value="Bact_Alkyl/Aryl-Sulfatase"/>
</dbReference>
<dbReference type="InterPro" id="IPR001279">
    <property type="entry name" value="Metallo-B-lactamas"/>
</dbReference>
<gene>
    <name evidence="6" type="ORF">AB8O55_01170</name>
</gene>
<dbReference type="Gene3D" id="3.30.1050.10">
    <property type="entry name" value="SCP2 sterol-binding domain"/>
    <property type="match status" value="1"/>
</dbReference>
<sequence>MDFANADRGFLGRLEPGKVTGRDGTVVYDADAYSFLSGEAPDTADPSLWRQGQLAAKQGLYQVTDRIYQVRGLDLANMTLVEGDTGVLVIDTLTSSETAAAALGLYRKHRGDRPITGVIYTHSHVDHFGGTGGILPPDGAPVLAPEGFMEHAVAENVYAGTAMSRRAAYMYGAPLERSPEGQIGCGLGQAVATGTTTLVPPTEVIAKTGERRTIDGITIEFQMTPGGEAPAEMNFYFPDLKALCVAENLNHTMHNIITLRGAQVRDARQWSHYLTETITLFGGRAEVAFGSHHWPTWGADEITGLVGRQRDLYAYLHDQTLRLINQGHTPAEIAETLVLPPALDQEWANRGYYGSLSHNVKGIYQRYMGWFDGNPAHLWEHPPAEQAQRWVEVMGGAAAGIEQARSYAERGDLRFAATLLNHCVFAEPDNDQAKRELANVHTALGQMSENAVWRNFYLTAALELREGRKPGGPSSSSPSMMAALTVDQIIDSIAIRVNGPEAWDLTLVMDWEVTDENRIWHLRLANGVLTYRSDEVPDPDARLVLSLTKQQLLGLLREPDLAGIRHTGDPGVLAALVGVLDQPDPGFGIVTP</sequence>
<dbReference type="Gene3D" id="3.60.15.30">
    <property type="entry name" value="Metallo-beta-lactamase domain"/>
    <property type="match status" value="1"/>
</dbReference>
<accession>A0ABV4CA64</accession>
<dbReference type="InterPro" id="IPR036866">
    <property type="entry name" value="RibonucZ/Hydroxyglut_hydro"/>
</dbReference>
<dbReference type="Gene3D" id="1.25.40.880">
    <property type="entry name" value="Alkyl sulfatase, dimerisation domain"/>
    <property type="match status" value="1"/>
</dbReference>
<keyword evidence="2" id="KW-0378">Hydrolase</keyword>
<keyword evidence="7" id="KW-1185">Reference proteome</keyword>
<dbReference type="InterPro" id="IPR029228">
    <property type="entry name" value="Alkyl_sulf_dimr"/>
</dbReference>
<evidence type="ECO:0000256" key="2">
    <source>
        <dbReference type="ARBA" id="ARBA00022801"/>
    </source>
</evidence>
<evidence type="ECO:0000256" key="1">
    <source>
        <dbReference type="ARBA" id="ARBA00022723"/>
    </source>
</evidence>
<dbReference type="InterPro" id="IPR038536">
    <property type="entry name" value="Alkyl/aryl-sulf_dimr_sf"/>
</dbReference>
<dbReference type="CDD" id="cd07710">
    <property type="entry name" value="arylsulfatase_Sdsa1-like_MBL-fold"/>
    <property type="match status" value="1"/>
</dbReference>
<dbReference type="SUPFAM" id="SSF56281">
    <property type="entry name" value="Metallo-hydrolase/oxidoreductase"/>
    <property type="match status" value="1"/>
</dbReference>
<dbReference type="InterPro" id="IPR044097">
    <property type="entry name" value="Bds1/SdsA1_MBL-fold"/>
</dbReference>
<evidence type="ECO:0000313" key="7">
    <source>
        <dbReference type="Proteomes" id="UP001564626"/>
    </source>
</evidence>
<dbReference type="Pfam" id="PF14864">
    <property type="entry name" value="Alkyl_sulf_C"/>
    <property type="match status" value="1"/>
</dbReference>
<evidence type="ECO:0000259" key="5">
    <source>
        <dbReference type="SMART" id="SM00849"/>
    </source>
</evidence>
<dbReference type="SMART" id="SM00849">
    <property type="entry name" value="Lactamase_B"/>
    <property type="match status" value="1"/>
</dbReference>